<organism evidence="2">
    <name type="scientific">Polysiphonia sertularioides</name>
    <dbReference type="NCBI Taxonomy" id="945028"/>
    <lineage>
        <taxon>Eukaryota</taxon>
        <taxon>Rhodophyta</taxon>
        <taxon>Florideophyceae</taxon>
        <taxon>Rhodymeniophycidae</taxon>
        <taxon>Ceramiales</taxon>
        <taxon>Rhodomelaceae</taxon>
        <taxon>Polysiphonioideae</taxon>
        <taxon>Polysiphonia</taxon>
    </lineage>
</organism>
<accession>A0A1Z1M8U1</accession>
<reference evidence="2" key="1">
    <citation type="journal article" date="2017" name="J. Phycol.">
        <title>Analysis of chloroplast genomes and a supermatrix inform reclassification of the Rhodomelaceae (Rhodophyta).</title>
        <authorList>
            <person name="Diaz-Tapia P."/>
            <person name="Maggs C.A."/>
            <person name="West J.A."/>
            <person name="Verbruggen H."/>
        </authorList>
    </citation>
    <scope>NUCLEOTIDE SEQUENCE</scope>
    <source>
        <strain evidence="2">PD0863</strain>
    </source>
</reference>
<protein>
    <submittedName>
        <fullName evidence="2">Uncharacterized protein</fullName>
    </submittedName>
</protein>
<keyword evidence="2" id="KW-0150">Chloroplast</keyword>
<keyword evidence="1" id="KW-0812">Transmembrane</keyword>
<geneLocation type="chloroplast" evidence="2"/>
<dbReference type="EMBL" id="MF101423">
    <property type="protein sequence ID" value="ARW62390.1"/>
    <property type="molecule type" value="Genomic_DNA"/>
</dbReference>
<keyword evidence="1" id="KW-1133">Transmembrane helix</keyword>
<keyword evidence="1" id="KW-0472">Membrane</keyword>
<sequence length="165" mass="19459">MKIFYLYLIIVLVFLLIFSFFVSLQLKSFVLNVTNLINVIFMSEKNYLFSKKNYVKYTNYYLTNFDYFSCISLSEFLLETVIILKDKKILYTSLASLYSKIGCWTVSEYYYLEAISLGLNDIHILLDLANLYFHLGAQIKLQSICKEILNLYPSYQIPERFVSVN</sequence>
<gene>
    <name evidence="2" type="primary">ycf37</name>
</gene>
<dbReference type="Gene3D" id="1.25.40.10">
    <property type="entry name" value="Tetratricopeptide repeat domain"/>
    <property type="match status" value="1"/>
</dbReference>
<evidence type="ECO:0000256" key="1">
    <source>
        <dbReference type="SAM" id="Phobius"/>
    </source>
</evidence>
<dbReference type="SUPFAM" id="SSF48452">
    <property type="entry name" value="TPR-like"/>
    <property type="match status" value="1"/>
</dbReference>
<dbReference type="InterPro" id="IPR011990">
    <property type="entry name" value="TPR-like_helical_dom_sf"/>
</dbReference>
<dbReference type="RefSeq" id="YP_009393828.1">
    <property type="nucleotide sequence ID" value="NC_035270.1"/>
</dbReference>
<proteinExistence type="predicted"/>
<feature type="transmembrane region" description="Helical" evidence="1">
    <location>
        <begin position="5"/>
        <end position="26"/>
    </location>
</feature>
<evidence type="ECO:0000313" key="2">
    <source>
        <dbReference type="EMBL" id="ARW62390.1"/>
    </source>
</evidence>
<keyword evidence="2" id="KW-0934">Plastid</keyword>
<dbReference type="AlphaFoldDB" id="A0A1Z1M8U1"/>
<name>A0A1Z1M8U1_9FLOR</name>
<dbReference type="GeneID" id="33355590"/>